<keyword evidence="16" id="KW-1185">Reference proteome</keyword>
<dbReference type="SUPFAM" id="SSF55186">
    <property type="entry name" value="ThrRS/AlaRS common domain"/>
    <property type="match status" value="1"/>
</dbReference>
<comment type="caution">
    <text evidence="15">The sequence shown here is derived from an EMBL/GenBank/DDBJ whole genome shotgun (WGS) entry which is preliminary data.</text>
</comment>
<dbReference type="Gene3D" id="2.40.30.130">
    <property type="match status" value="1"/>
</dbReference>
<keyword evidence="5 12" id="KW-0547">Nucleotide-binding</keyword>
<dbReference type="GO" id="GO:0005739">
    <property type="term" value="C:mitochondrion"/>
    <property type="evidence" value="ECO:0007669"/>
    <property type="project" value="UniProtKB-SubCell"/>
</dbReference>
<evidence type="ECO:0000256" key="3">
    <source>
        <dbReference type="ARBA" id="ARBA00022598"/>
    </source>
</evidence>
<evidence type="ECO:0000313" key="15">
    <source>
        <dbReference type="EMBL" id="KAI9636680.1"/>
    </source>
</evidence>
<evidence type="ECO:0000256" key="10">
    <source>
        <dbReference type="ARBA" id="ARBA00023146"/>
    </source>
</evidence>
<feature type="domain" description="Alanyl-transfer RNA synthetases family profile" evidence="14">
    <location>
        <begin position="24"/>
        <end position="803"/>
    </location>
</feature>
<dbReference type="GO" id="GO:0000049">
    <property type="term" value="F:tRNA binding"/>
    <property type="evidence" value="ECO:0007669"/>
    <property type="project" value="UniProtKB-KW"/>
</dbReference>
<dbReference type="FunFam" id="2.40.30.130:FF:000004">
    <property type="entry name" value="Alanine--tRNA ligase"/>
    <property type="match status" value="1"/>
</dbReference>
<comment type="function">
    <text evidence="12">Catalyzes the attachment of alanine to tRNA(Ala) in a two-step reaction: alanine is first activated by ATP to form Ala-AMP and then transferred to the acceptor end of tRNA(Ala). Also edits incorrectly charged tRNA(Ala) via its editing domain.</text>
</comment>
<comment type="similarity">
    <text evidence="1">Belongs to the class-II aminoacyl-tRNA synthetase family. Alax-L subfamily.</text>
</comment>
<dbReference type="GO" id="GO:0002161">
    <property type="term" value="F:aminoacyl-tRNA deacylase activity"/>
    <property type="evidence" value="ECO:0007669"/>
    <property type="project" value="TreeGrafter"/>
</dbReference>
<dbReference type="InterPro" id="IPR050058">
    <property type="entry name" value="Ala-tRNA_ligase"/>
</dbReference>
<dbReference type="InterPro" id="IPR012947">
    <property type="entry name" value="tRNA_SAD"/>
</dbReference>
<dbReference type="EMBL" id="JAKWFO010000005">
    <property type="protein sequence ID" value="KAI9636680.1"/>
    <property type="molecule type" value="Genomic_DNA"/>
</dbReference>
<evidence type="ECO:0000256" key="12">
    <source>
        <dbReference type="HAMAP-Rule" id="MF_03133"/>
    </source>
</evidence>
<dbReference type="AlphaFoldDB" id="A0AA38HAU0"/>
<comment type="cofactor">
    <cofactor evidence="12">
        <name>Zn(2+)</name>
        <dbReference type="ChEBI" id="CHEBI:29105"/>
    </cofactor>
    <text evidence="12">Binds 1 zinc ion per subunit.</text>
</comment>
<evidence type="ECO:0000256" key="2">
    <source>
        <dbReference type="ARBA" id="ARBA00022555"/>
    </source>
</evidence>
<evidence type="ECO:0000256" key="7">
    <source>
        <dbReference type="ARBA" id="ARBA00022840"/>
    </source>
</evidence>
<organism evidence="15 16">
    <name type="scientific">Dioszegia hungarica</name>
    <dbReference type="NCBI Taxonomy" id="4972"/>
    <lineage>
        <taxon>Eukaryota</taxon>
        <taxon>Fungi</taxon>
        <taxon>Dikarya</taxon>
        <taxon>Basidiomycota</taxon>
        <taxon>Agaricomycotina</taxon>
        <taxon>Tremellomycetes</taxon>
        <taxon>Tremellales</taxon>
        <taxon>Bulleribasidiaceae</taxon>
        <taxon>Dioszegia</taxon>
    </lineage>
</organism>
<dbReference type="GO" id="GO:0070143">
    <property type="term" value="P:mitochondrial alanyl-tRNA aminoacylation"/>
    <property type="evidence" value="ECO:0007669"/>
    <property type="project" value="UniProtKB-UniRule"/>
</dbReference>
<keyword evidence="10 12" id="KW-0030">Aminoacyl-tRNA synthetase</keyword>
<keyword evidence="7 12" id="KW-0067">ATP-binding</keyword>
<dbReference type="InterPro" id="IPR045864">
    <property type="entry name" value="aa-tRNA-synth_II/BPL/LPL"/>
</dbReference>
<keyword evidence="8 12" id="KW-0694">RNA-binding</keyword>
<dbReference type="FunFam" id="3.30.930.10:FF:000011">
    <property type="entry name" value="Alanine--tRNA ligase, cytoplasmic"/>
    <property type="match status" value="1"/>
</dbReference>
<keyword evidence="9 12" id="KW-0648">Protein biosynthesis</keyword>
<comment type="domain">
    <text evidence="12">Consists of three domains; the N-terminal catalytic domain, the editing domain and the C-terminal C-Ala domain. The editing domain removes incorrectly charged amino acids, while the C-Ala domain, along with tRNA(Ala), serves as a bridge to cooperatively bring together the editing and aminoacylation centers thus stimulating deacylation of misacylated tRNAs.</text>
</comment>
<feature type="binding site" evidence="12">
    <location>
        <position position="645"/>
    </location>
    <ligand>
        <name>Zn(2+)</name>
        <dbReference type="ChEBI" id="CHEBI:29105"/>
    </ligand>
</feature>
<dbReference type="PANTHER" id="PTHR11777">
    <property type="entry name" value="ALANYL-TRNA SYNTHETASE"/>
    <property type="match status" value="1"/>
</dbReference>
<dbReference type="HAMAP" id="MF_00036_B">
    <property type="entry name" value="Ala_tRNA_synth_B"/>
    <property type="match status" value="1"/>
</dbReference>
<dbReference type="InterPro" id="IPR018162">
    <property type="entry name" value="Ala-tRNA-ligase_IIc_anticod-bd"/>
</dbReference>
<dbReference type="InterPro" id="IPR009000">
    <property type="entry name" value="Transl_B-barrel_sf"/>
</dbReference>
<dbReference type="Gene3D" id="3.10.310.40">
    <property type="match status" value="1"/>
</dbReference>
<dbReference type="EC" id="6.1.1.7" evidence="12"/>
<evidence type="ECO:0000313" key="16">
    <source>
        <dbReference type="Proteomes" id="UP001164286"/>
    </source>
</evidence>
<dbReference type="CDD" id="cd00673">
    <property type="entry name" value="AlaRS_core"/>
    <property type="match status" value="1"/>
</dbReference>
<reference evidence="15" key="1">
    <citation type="journal article" date="2022" name="G3 (Bethesda)">
        <title>High quality genome of the basidiomycete yeast Dioszegia hungarica PDD-24b-2 isolated from cloud water.</title>
        <authorList>
            <person name="Jarrige D."/>
            <person name="Haridas S."/>
            <person name="Bleykasten-Grosshans C."/>
            <person name="Joly M."/>
            <person name="Nadalig T."/>
            <person name="Sancelme M."/>
            <person name="Vuilleumier S."/>
            <person name="Grigoriev I.V."/>
            <person name="Amato P."/>
            <person name="Bringel F."/>
        </authorList>
    </citation>
    <scope>NUCLEOTIDE SEQUENCE</scope>
    <source>
        <strain evidence="15">PDD-24b-2</strain>
    </source>
</reference>
<dbReference type="InterPro" id="IPR018165">
    <property type="entry name" value="Ala-tRNA-synth_IIc_core"/>
</dbReference>
<dbReference type="InterPro" id="IPR018164">
    <property type="entry name" value="Ala-tRNA-synth_IIc_N"/>
</dbReference>
<protein>
    <recommendedName>
        <fullName evidence="12">Alanine--tRNA ligase</fullName>
        <ecNumber evidence="12">6.1.1.7</ecNumber>
    </recommendedName>
    <alternativeName>
        <fullName evidence="12">Alanyl-tRNA synthetase</fullName>
        <shortName evidence="12">AlaRS</shortName>
    </alternativeName>
</protein>
<dbReference type="Gene3D" id="3.30.980.10">
    <property type="entry name" value="Threonyl-trna Synthetase, Chain A, domain 2"/>
    <property type="match status" value="1"/>
</dbReference>
<sequence>MPAASSTPTLPGGTTAVWPEAANWPATRVRQTLIDYFRTMPGYEHTFWPSSNIIPFEDDSLLFVNAGMNQYKPIFLGTADPKSELGKLVRAVNSQKCIRAGGKHNDLDDVGKDNYHHTFFEMLGNWSFGDYFKVSLTARRPSRDRGVMLTVQRGALVMAWDLLTRVYGLPKDRLYVTYFEGDGTIGLEPDLEARQLWLDMGLEEDHVLPGNTKDNFWEMGASGPCGPCSEIHFDRIGHRSVPELVNADDPNVVEIWNIVFIQYNREEHSGTLRPLPNQHVDMGFGFERLVSVLHDVSSNYDTDLFTPIFTRIQEVTGAPAYGGKMGEADVVGIDTAYRVIADHARTLTIALSDGGVPDKDGRGYVLRRILRRGARYASSKSGVKIGTFFSSLVPAVVESLGATFPDITKNIPALIDILNREEMSFARTLIRGEALFAKYAAAAEASGSATLSGEHVWRLYDTYGFPVDLTELMAEERGLEVDRVALEAARAESVQASKAGGKGKADASVRLDVHDLSALEKNADVPKTDDTAKYKAGDIEATMKGIYHSSDFHSSSSDIPIGETFGIILDKTNFYAQQGGQVNDTGTLSVGDDARFTVEDAQVFNGYVLHIGKLESGTITIGDRVKSTYDELRRGSIRNNHTATHLLSLALRQVLGDHVTQKGSLVAPNKLRFDFSHEKPIALEALVQVEKICNDWISKAAAIYAGEVPLEEAQRIPGLRAVFGEAYPDPVRVVSIGTSLEEIKRDVANPKWMETSIELCGGTHVSRTDIIRRLIIVEESSVAKGVRRIAAVTGNEASEAAQFADEMELRLAKIEETAASAKAEMMRAFLAELGKSSISVVRKHQLRARLDVMRKEIKAVEGARVAAGQKMIQDELKRYFDENPNENVYVGVFDVGGDTKILAAATAAARALGKAAYVFSADETTGRVTHANYLPPHVLDNKCLDAKSWLAEVTTVLGGKGGGEEDYAIGVGSEMDKIAEGVALAKLVYCTKVEGK</sequence>
<feature type="binding site" evidence="12">
    <location>
        <position position="760"/>
    </location>
    <ligand>
        <name>Zn(2+)</name>
        <dbReference type="ChEBI" id="CHEBI:29105"/>
    </ligand>
</feature>
<evidence type="ECO:0000256" key="1">
    <source>
        <dbReference type="ARBA" id="ARBA00008429"/>
    </source>
</evidence>
<evidence type="ECO:0000256" key="9">
    <source>
        <dbReference type="ARBA" id="ARBA00022917"/>
    </source>
</evidence>
<dbReference type="GO" id="GO:0008270">
    <property type="term" value="F:zinc ion binding"/>
    <property type="evidence" value="ECO:0007669"/>
    <property type="project" value="UniProtKB-UniRule"/>
</dbReference>
<dbReference type="FunFam" id="3.30.980.10:FF:000004">
    <property type="entry name" value="Alanine--tRNA ligase, cytoplasmic"/>
    <property type="match status" value="1"/>
</dbReference>
<keyword evidence="13" id="KW-0175">Coiled coil</keyword>
<keyword evidence="2 12" id="KW-0820">tRNA-binding</keyword>
<dbReference type="GO" id="GO:0005524">
    <property type="term" value="F:ATP binding"/>
    <property type="evidence" value="ECO:0007669"/>
    <property type="project" value="UniProtKB-UniRule"/>
</dbReference>
<evidence type="ECO:0000256" key="11">
    <source>
        <dbReference type="ARBA" id="ARBA00048300"/>
    </source>
</evidence>
<dbReference type="Pfam" id="PF01411">
    <property type="entry name" value="tRNA-synt_2c"/>
    <property type="match status" value="1"/>
</dbReference>
<dbReference type="SUPFAM" id="SSF50447">
    <property type="entry name" value="Translation proteins"/>
    <property type="match status" value="1"/>
</dbReference>
<keyword evidence="12" id="KW-0963">Cytoplasm</keyword>
<dbReference type="SUPFAM" id="SSF55681">
    <property type="entry name" value="Class II aaRS and biotin synthetases"/>
    <property type="match status" value="1"/>
</dbReference>
<feature type="binding site" evidence="12">
    <location>
        <position position="764"/>
    </location>
    <ligand>
        <name>Zn(2+)</name>
        <dbReference type="ChEBI" id="CHEBI:29105"/>
    </ligand>
</feature>
<keyword evidence="4 12" id="KW-0479">Metal-binding</keyword>
<dbReference type="InterPro" id="IPR002318">
    <property type="entry name" value="Ala-tRNA-lgiase_IIc"/>
</dbReference>
<dbReference type="SMART" id="SM00863">
    <property type="entry name" value="tRNA_SAD"/>
    <property type="match status" value="1"/>
</dbReference>
<dbReference type="Pfam" id="PF07973">
    <property type="entry name" value="tRNA_SAD"/>
    <property type="match status" value="1"/>
</dbReference>
<keyword evidence="3 12" id="KW-0436">Ligase</keyword>
<dbReference type="Proteomes" id="UP001164286">
    <property type="component" value="Unassembled WGS sequence"/>
</dbReference>
<comment type="subcellular location">
    <subcellularLocation>
        <location evidence="12">Mitochondrion</location>
    </subcellularLocation>
    <subcellularLocation>
        <location evidence="12">Cytoplasm</location>
    </subcellularLocation>
</comment>
<evidence type="ECO:0000256" key="5">
    <source>
        <dbReference type="ARBA" id="ARBA00022741"/>
    </source>
</evidence>
<proteinExistence type="inferred from homology"/>
<evidence type="ECO:0000256" key="4">
    <source>
        <dbReference type="ARBA" id="ARBA00022723"/>
    </source>
</evidence>
<feature type="coiled-coil region" evidence="13">
    <location>
        <begin position="804"/>
        <end position="863"/>
    </location>
</feature>
<dbReference type="PRINTS" id="PR00980">
    <property type="entry name" value="TRNASYNTHALA"/>
</dbReference>
<comment type="subunit">
    <text evidence="12">Monomer.</text>
</comment>
<comment type="catalytic activity">
    <reaction evidence="11 12">
        <text>tRNA(Ala) + L-alanine + ATP = L-alanyl-tRNA(Ala) + AMP + diphosphate</text>
        <dbReference type="Rhea" id="RHEA:12540"/>
        <dbReference type="Rhea" id="RHEA-COMP:9657"/>
        <dbReference type="Rhea" id="RHEA-COMP:9923"/>
        <dbReference type="ChEBI" id="CHEBI:30616"/>
        <dbReference type="ChEBI" id="CHEBI:33019"/>
        <dbReference type="ChEBI" id="CHEBI:57972"/>
        <dbReference type="ChEBI" id="CHEBI:78442"/>
        <dbReference type="ChEBI" id="CHEBI:78497"/>
        <dbReference type="ChEBI" id="CHEBI:456215"/>
        <dbReference type="EC" id="6.1.1.7"/>
    </reaction>
</comment>
<gene>
    <name evidence="12" type="primary">ALA1</name>
    <name evidence="15" type="ORF">MKK02DRAFT_27045</name>
</gene>
<feature type="binding site" evidence="12">
    <location>
        <position position="641"/>
    </location>
    <ligand>
        <name>Zn(2+)</name>
        <dbReference type="ChEBI" id="CHEBI:29105"/>
    </ligand>
</feature>
<dbReference type="InterPro" id="IPR023033">
    <property type="entry name" value="Ala_tRNA_ligase_euk/bac"/>
</dbReference>
<evidence type="ECO:0000259" key="14">
    <source>
        <dbReference type="PROSITE" id="PS50860"/>
    </source>
</evidence>
<dbReference type="PANTHER" id="PTHR11777:SF9">
    <property type="entry name" value="ALANINE--TRNA LIGASE, CYTOPLASMIC"/>
    <property type="match status" value="1"/>
</dbReference>
<dbReference type="GO" id="GO:0004813">
    <property type="term" value="F:alanine-tRNA ligase activity"/>
    <property type="evidence" value="ECO:0007669"/>
    <property type="project" value="UniProtKB-UniRule"/>
</dbReference>
<keyword evidence="12" id="KW-0496">Mitochondrion</keyword>
<evidence type="ECO:0000256" key="8">
    <source>
        <dbReference type="ARBA" id="ARBA00022884"/>
    </source>
</evidence>
<dbReference type="PROSITE" id="PS50860">
    <property type="entry name" value="AA_TRNA_LIGASE_II_ALA"/>
    <property type="match status" value="1"/>
</dbReference>
<dbReference type="SUPFAM" id="SSF101353">
    <property type="entry name" value="Putative anticodon-binding domain of alanyl-tRNA synthetase (AlaRS)"/>
    <property type="match status" value="1"/>
</dbReference>
<dbReference type="NCBIfam" id="TIGR00344">
    <property type="entry name" value="alaS"/>
    <property type="match status" value="1"/>
</dbReference>
<keyword evidence="6 12" id="KW-0862">Zinc</keyword>
<accession>A0AA38HAU0</accession>
<dbReference type="InterPro" id="IPR059090">
    <property type="entry name" value="ALA1_helical"/>
</dbReference>
<evidence type="ECO:0000256" key="6">
    <source>
        <dbReference type="ARBA" id="ARBA00022833"/>
    </source>
</evidence>
<dbReference type="Pfam" id="PF26023">
    <property type="entry name" value="ALA1"/>
    <property type="match status" value="1"/>
</dbReference>
<evidence type="ECO:0000256" key="13">
    <source>
        <dbReference type="SAM" id="Coils"/>
    </source>
</evidence>
<name>A0AA38HAU0_9TREE</name>
<dbReference type="InterPro" id="IPR018163">
    <property type="entry name" value="Thr/Ala-tRNA-synth_IIc_edit"/>
</dbReference>
<dbReference type="Gene3D" id="3.30.930.10">
    <property type="entry name" value="Bira Bifunctional Protein, Domain 2"/>
    <property type="match status" value="1"/>
</dbReference>